<reference evidence="3" key="1">
    <citation type="journal article" date="2011" name="Nature">
        <title>Genome sequence and analysis of the tuber crop potato.</title>
        <authorList>
            <consortium name="The Potato Genome Sequencing Consortium"/>
        </authorList>
    </citation>
    <scope>NUCLEOTIDE SEQUENCE [LARGE SCALE GENOMIC DNA]</scope>
    <source>
        <strain evidence="3">cv. DM1-3 516 R44</strain>
    </source>
</reference>
<dbReference type="InParanoid" id="M1BCD2"/>
<dbReference type="Proteomes" id="UP000011115">
    <property type="component" value="Unassembled WGS sequence"/>
</dbReference>
<feature type="region of interest" description="Disordered" evidence="1">
    <location>
        <begin position="231"/>
        <end position="269"/>
    </location>
</feature>
<organism evidence="2 3">
    <name type="scientific">Solanum tuberosum</name>
    <name type="common">Potato</name>
    <dbReference type="NCBI Taxonomy" id="4113"/>
    <lineage>
        <taxon>Eukaryota</taxon>
        <taxon>Viridiplantae</taxon>
        <taxon>Streptophyta</taxon>
        <taxon>Embryophyta</taxon>
        <taxon>Tracheophyta</taxon>
        <taxon>Spermatophyta</taxon>
        <taxon>Magnoliopsida</taxon>
        <taxon>eudicotyledons</taxon>
        <taxon>Gunneridae</taxon>
        <taxon>Pentapetalae</taxon>
        <taxon>asterids</taxon>
        <taxon>lamiids</taxon>
        <taxon>Solanales</taxon>
        <taxon>Solanaceae</taxon>
        <taxon>Solanoideae</taxon>
        <taxon>Solaneae</taxon>
        <taxon>Solanum</taxon>
    </lineage>
</organism>
<reference evidence="2" key="2">
    <citation type="submission" date="2015-06" db="UniProtKB">
        <authorList>
            <consortium name="EnsemblPlants"/>
        </authorList>
    </citation>
    <scope>IDENTIFICATION</scope>
    <source>
        <strain evidence="2">DM1-3 516 R44</strain>
    </source>
</reference>
<evidence type="ECO:0000256" key="1">
    <source>
        <dbReference type="SAM" id="MobiDB-lite"/>
    </source>
</evidence>
<dbReference type="AlphaFoldDB" id="M1BCD2"/>
<evidence type="ECO:0000313" key="3">
    <source>
        <dbReference type="Proteomes" id="UP000011115"/>
    </source>
</evidence>
<dbReference type="EnsemblPlants" id="PGSC0003DMT400042018">
    <property type="protein sequence ID" value="PGSC0003DMT400042018"/>
    <property type="gene ID" value="PGSC0003DMG400016298"/>
</dbReference>
<dbReference type="PaxDb" id="4113-PGSC0003DMT400042018"/>
<name>M1BCD2_SOLTU</name>
<proteinExistence type="predicted"/>
<protein>
    <submittedName>
        <fullName evidence="2">Transposon protein</fullName>
    </submittedName>
</protein>
<keyword evidence="3" id="KW-1185">Reference proteome</keyword>
<feature type="region of interest" description="Disordered" evidence="1">
    <location>
        <begin position="184"/>
        <end position="213"/>
    </location>
</feature>
<dbReference type="HOGENOM" id="CLU_1035894_0_0_1"/>
<accession>M1BCD2</accession>
<sequence>MMCSLEDGDVVGVFVRHLVDEAIVGSMLIENGSHVDIGESVSAFNTRPSESENFNFGLGEDHLNNEDHVATFSTSPPFTTTPPFNTATADIVGDDNINVGPAGPDFSEEEVEGSDYSTEDSVESEVELVGDDDEEEYGSDVHEKVRELRAGKRNSFYSKETYLRTYANVIEPLTNMEMWPVSTNPTIEPPEITNMPGRPPKARRKEAGETKKFGKLPRTELAMTCSICHVRGHNKKGCPEREGVESSTKQSAPSPTASVRADQQVQAGE</sequence>
<feature type="compositionally biased region" description="Polar residues" evidence="1">
    <location>
        <begin position="245"/>
        <end position="269"/>
    </location>
</feature>
<evidence type="ECO:0000313" key="2">
    <source>
        <dbReference type="EnsemblPlants" id="PGSC0003DMT400042018"/>
    </source>
</evidence>
<dbReference type="Gramene" id="PGSC0003DMT400042018">
    <property type="protein sequence ID" value="PGSC0003DMT400042018"/>
    <property type="gene ID" value="PGSC0003DMG400016298"/>
</dbReference>